<dbReference type="AlphaFoldDB" id="A0A6A6YVE5"/>
<protein>
    <submittedName>
        <fullName evidence="2 4">Uncharacterized protein</fullName>
    </submittedName>
</protein>
<accession>A0A6A6YVE5</accession>
<evidence type="ECO:0000313" key="2">
    <source>
        <dbReference type="EMBL" id="KAF2812912.1"/>
    </source>
</evidence>
<reference evidence="4" key="3">
    <citation type="submission" date="2025-04" db="UniProtKB">
        <authorList>
            <consortium name="RefSeq"/>
        </authorList>
    </citation>
    <scope>IDENTIFICATION</scope>
    <source>
        <strain evidence="4">CBS 304.34</strain>
    </source>
</reference>
<reference evidence="4" key="2">
    <citation type="submission" date="2020-04" db="EMBL/GenBank/DDBJ databases">
        <authorList>
            <consortium name="NCBI Genome Project"/>
        </authorList>
    </citation>
    <scope>NUCLEOTIDE SEQUENCE</scope>
    <source>
        <strain evidence="4">CBS 304.34</strain>
    </source>
</reference>
<reference evidence="2 4" key="1">
    <citation type="journal article" date="2020" name="Stud. Mycol.">
        <title>101 Dothideomycetes genomes: a test case for predicting lifestyles and emergence of pathogens.</title>
        <authorList>
            <person name="Haridas S."/>
            <person name="Albert R."/>
            <person name="Binder M."/>
            <person name="Bloem J."/>
            <person name="Labutti K."/>
            <person name="Salamov A."/>
            <person name="Andreopoulos B."/>
            <person name="Baker S."/>
            <person name="Barry K."/>
            <person name="Bills G."/>
            <person name="Bluhm B."/>
            <person name="Cannon C."/>
            <person name="Castanera R."/>
            <person name="Culley D."/>
            <person name="Daum C."/>
            <person name="Ezra D."/>
            <person name="Gonzalez J."/>
            <person name="Henrissat B."/>
            <person name="Kuo A."/>
            <person name="Liang C."/>
            <person name="Lipzen A."/>
            <person name="Lutzoni F."/>
            <person name="Magnuson J."/>
            <person name="Mondo S."/>
            <person name="Nolan M."/>
            <person name="Ohm R."/>
            <person name="Pangilinan J."/>
            <person name="Park H.-J."/>
            <person name="Ramirez L."/>
            <person name="Alfaro M."/>
            <person name="Sun H."/>
            <person name="Tritt A."/>
            <person name="Yoshinaga Y."/>
            <person name="Zwiers L.-H."/>
            <person name="Turgeon B."/>
            <person name="Goodwin S."/>
            <person name="Spatafora J."/>
            <person name="Crous P."/>
            <person name="Grigoriev I."/>
        </authorList>
    </citation>
    <scope>NUCLEOTIDE SEQUENCE</scope>
    <source>
        <strain evidence="2 4">CBS 304.34</strain>
    </source>
</reference>
<dbReference type="EMBL" id="MU003696">
    <property type="protein sequence ID" value="KAF2812912.1"/>
    <property type="molecule type" value="Genomic_DNA"/>
</dbReference>
<dbReference type="Proteomes" id="UP000504636">
    <property type="component" value="Unplaced"/>
</dbReference>
<name>A0A6A6YVE5_9PEZI</name>
<dbReference type="RefSeq" id="XP_033579876.1">
    <property type="nucleotide sequence ID" value="XM_033725156.1"/>
</dbReference>
<sequence length="128" mass="14110">MDDISPPSRRTQQADSEAPLPLKRAPNFASCDPKEAPNPLIAYLSLAARAFVGSPGLTPTGPTRFRYHNPLNNRWRAAAGDWDQEMREKTGAIVGMLAERHPDGGPGVDADWVGKVRKAYRMLVLEEE</sequence>
<proteinExistence type="predicted"/>
<evidence type="ECO:0000313" key="4">
    <source>
        <dbReference type="RefSeq" id="XP_033579876.1"/>
    </source>
</evidence>
<evidence type="ECO:0000256" key="1">
    <source>
        <dbReference type="SAM" id="MobiDB-lite"/>
    </source>
</evidence>
<gene>
    <name evidence="2 4" type="ORF">BDZ99DRAFT_517216</name>
</gene>
<feature type="region of interest" description="Disordered" evidence="1">
    <location>
        <begin position="1"/>
        <end position="27"/>
    </location>
</feature>
<organism evidence="2">
    <name type="scientific">Mytilinidion resinicola</name>
    <dbReference type="NCBI Taxonomy" id="574789"/>
    <lineage>
        <taxon>Eukaryota</taxon>
        <taxon>Fungi</taxon>
        <taxon>Dikarya</taxon>
        <taxon>Ascomycota</taxon>
        <taxon>Pezizomycotina</taxon>
        <taxon>Dothideomycetes</taxon>
        <taxon>Pleosporomycetidae</taxon>
        <taxon>Mytilinidiales</taxon>
        <taxon>Mytilinidiaceae</taxon>
        <taxon>Mytilinidion</taxon>
    </lineage>
</organism>
<evidence type="ECO:0000313" key="3">
    <source>
        <dbReference type="Proteomes" id="UP000504636"/>
    </source>
</evidence>
<dbReference type="GeneID" id="54466049"/>
<keyword evidence="3" id="KW-1185">Reference proteome</keyword>